<keyword evidence="2 3" id="KW-0408">Iron</keyword>
<evidence type="ECO:0000256" key="2">
    <source>
        <dbReference type="ARBA" id="ARBA00023004"/>
    </source>
</evidence>
<evidence type="ECO:0000256" key="4">
    <source>
        <dbReference type="SAM" id="MobiDB-lite"/>
    </source>
</evidence>
<dbReference type="EMBL" id="HBHX01012419">
    <property type="protein sequence ID" value="CAE0106256.1"/>
    <property type="molecule type" value="Transcribed_RNA"/>
</dbReference>
<keyword evidence="1 3" id="KW-0479">Metal-binding</keyword>
<dbReference type="InterPro" id="IPR044862">
    <property type="entry name" value="Pro_4_hyd_alph_FE2OG_OXY"/>
</dbReference>
<evidence type="ECO:0000256" key="3">
    <source>
        <dbReference type="RuleBase" id="RU003682"/>
    </source>
</evidence>
<dbReference type="Pfam" id="PF13640">
    <property type="entry name" value="2OG-FeII_Oxy_3"/>
    <property type="match status" value="1"/>
</dbReference>
<protein>
    <recommendedName>
        <fullName evidence="5">Fe2OG dioxygenase domain-containing protein</fullName>
    </recommendedName>
</protein>
<sequence length="218" mass="22838">MPESHAEPLQIARYAPGEGGAPGESFGLHTDADIAGGVLRAATLIVFLSDGFGGGQTVFPRVSLSRGGALPPLQKLAAAGGAALLLKQLDSLAQYCAPTSSALRITPRKGAGLLFFSVHPDGSPDLDAVHGGCPPTGGVKWIAQQWFSLEGLYPTTRQWRPPRKADTHGRPEPSCAVDEENVPAARGGERFAAQMSEQVLRRLREQLGSAGVPPETAQ</sequence>
<reference evidence="6" key="1">
    <citation type="submission" date="2021-01" db="EMBL/GenBank/DDBJ databases">
        <authorList>
            <person name="Corre E."/>
            <person name="Pelletier E."/>
            <person name="Niang G."/>
            <person name="Scheremetjew M."/>
            <person name="Finn R."/>
            <person name="Kale V."/>
            <person name="Holt S."/>
            <person name="Cochrane G."/>
            <person name="Meng A."/>
            <person name="Brown T."/>
            <person name="Cohen L."/>
        </authorList>
    </citation>
    <scope>NUCLEOTIDE SEQUENCE</scope>
    <source>
        <strain evidence="6">CCMP281</strain>
    </source>
</reference>
<dbReference type="InterPro" id="IPR005123">
    <property type="entry name" value="Oxoglu/Fe-dep_dioxygenase_dom"/>
</dbReference>
<name>A0A7S3AL86_9EUKA</name>
<dbReference type="Gene3D" id="2.60.120.620">
    <property type="entry name" value="q2cbj1_9rhob like domain"/>
    <property type="match status" value="1"/>
</dbReference>
<comment type="similarity">
    <text evidence="3">Belongs to the iron/ascorbate-dependent oxidoreductase family.</text>
</comment>
<dbReference type="InterPro" id="IPR045054">
    <property type="entry name" value="P4HA-like"/>
</dbReference>
<proteinExistence type="inferred from homology"/>
<evidence type="ECO:0000313" key="6">
    <source>
        <dbReference type="EMBL" id="CAE0106256.1"/>
    </source>
</evidence>
<dbReference type="GO" id="GO:0005783">
    <property type="term" value="C:endoplasmic reticulum"/>
    <property type="evidence" value="ECO:0007669"/>
    <property type="project" value="TreeGrafter"/>
</dbReference>
<organism evidence="6">
    <name type="scientific">Haptolina ericina</name>
    <dbReference type="NCBI Taxonomy" id="156174"/>
    <lineage>
        <taxon>Eukaryota</taxon>
        <taxon>Haptista</taxon>
        <taxon>Haptophyta</taxon>
        <taxon>Prymnesiophyceae</taxon>
        <taxon>Prymnesiales</taxon>
        <taxon>Prymnesiaceae</taxon>
        <taxon>Haptolina</taxon>
    </lineage>
</organism>
<dbReference type="GO" id="GO:0046872">
    <property type="term" value="F:metal ion binding"/>
    <property type="evidence" value="ECO:0007669"/>
    <property type="project" value="UniProtKB-KW"/>
</dbReference>
<dbReference type="PANTHER" id="PTHR10869:SF246">
    <property type="entry name" value="TRANSMEMBRANE PROLYL 4-HYDROXYLASE"/>
    <property type="match status" value="1"/>
</dbReference>
<evidence type="ECO:0000256" key="1">
    <source>
        <dbReference type="ARBA" id="ARBA00022723"/>
    </source>
</evidence>
<keyword evidence="3" id="KW-0560">Oxidoreductase</keyword>
<dbReference type="AlphaFoldDB" id="A0A7S3AL86"/>
<dbReference type="GO" id="GO:0004656">
    <property type="term" value="F:procollagen-proline 4-dioxygenase activity"/>
    <property type="evidence" value="ECO:0007669"/>
    <property type="project" value="TreeGrafter"/>
</dbReference>
<dbReference type="PANTHER" id="PTHR10869">
    <property type="entry name" value="PROLYL 4-HYDROXYLASE ALPHA SUBUNIT"/>
    <property type="match status" value="1"/>
</dbReference>
<feature type="domain" description="Fe2OG dioxygenase" evidence="5">
    <location>
        <begin position="5"/>
        <end position="149"/>
    </location>
</feature>
<evidence type="ECO:0000259" key="5">
    <source>
        <dbReference type="PROSITE" id="PS51471"/>
    </source>
</evidence>
<dbReference type="PROSITE" id="PS51471">
    <property type="entry name" value="FE2OG_OXY"/>
    <property type="match status" value="1"/>
</dbReference>
<feature type="region of interest" description="Disordered" evidence="4">
    <location>
        <begin position="158"/>
        <end position="177"/>
    </location>
</feature>
<gene>
    <name evidence="6" type="ORF">HERI1096_LOCUS6915</name>
</gene>
<accession>A0A7S3AL86</accession>